<reference evidence="1 2" key="1">
    <citation type="submission" date="2018-09" db="EMBL/GenBank/DDBJ databases">
        <title>Genomic Encyclopedia of Archaeal and Bacterial Type Strains, Phase II (KMG-II): from individual species to whole genera.</title>
        <authorList>
            <person name="Goeker M."/>
        </authorList>
    </citation>
    <scope>NUCLEOTIDE SEQUENCE [LARGE SCALE GENOMIC DNA]</scope>
    <source>
        <strain evidence="1 2">DSM 21950</strain>
    </source>
</reference>
<evidence type="ECO:0000313" key="1">
    <source>
        <dbReference type="EMBL" id="RKD94086.1"/>
    </source>
</evidence>
<evidence type="ECO:0000313" key="2">
    <source>
        <dbReference type="Proteomes" id="UP000284531"/>
    </source>
</evidence>
<comment type="caution">
    <text evidence="1">The sequence shown here is derived from an EMBL/GenBank/DDBJ whole genome shotgun (WGS) entry which is preliminary data.</text>
</comment>
<dbReference type="AlphaFoldDB" id="A0A419WFF7"/>
<protein>
    <submittedName>
        <fullName evidence="1">Uncharacterized protein DUF4297</fullName>
    </submittedName>
</protein>
<proteinExistence type="predicted"/>
<dbReference type="Proteomes" id="UP000284531">
    <property type="component" value="Unassembled WGS sequence"/>
</dbReference>
<sequence>MSSSAAKTIIGFDYQYYYFLYLLLNLKQGEKIGYEVKDDIHLDKHDGKKILLQLKHTLDSEKNLTEKDSDLWKTLYNWLSDIKKIETRDERIQEIKSTSYVLVTNKKFSSQNELLVKLGKLQISEIDYSEFEQYVKSLNSSNDDIKKYMEFLQSLPKYLLINFFNQISFSFSVDEIIDKIELRLQELFIKKEYVSDVFSCLDSNIRKDFYLTTKSHGINEISFNDFQLKYVNCFNFGRTNRLPIREFDDAIPLNPLNQLFIKQLVEIGDVDSSEEDIIREYTRLKLLMYNNLKTWNIKGELTTQQSEKFTKNCLTIWRSLFRESHRQNIKDLSNGLTVDDIQEKIEVAGLNCLNEIRKLELTIDGEVLDYEVSNGQFYLLSDIPSIGWHVEWKKKYLDEK</sequence>
<keyword evidence="2" id="KW-1185">Reference proteome</keyword>
<gene>
    <name evidence="1" type="ORF">BXY64_4249</name>
</gene>
<name>A0A419WFF7_9BACT</name>
<dbReference type="EMBL" id="RAPQ01000015">
    <property type="protein sequence ID" value="RKD94086.1"/>
    <property type="molecule type" value="Genomic_DNA"/>
</dbReference>
<dbReference type="OrthoDB" id="2786695at2"/>
<dbReference type="RefSeq" id="WP_120241917.1">
    <property type="nucleotide sequence ID" value="NZ_RAPQ01000015.1"/>
</dbReference>
<accession>A0A419WFF7</accession>
<organism evidence="1 2">
    <name type="scientific">Marinifilum flexuosum</name>
    <dbReference type="NCBI Taxonomy" id="1117708"/>
    <lineage>
        <taxon>Bacteria</taxon>
        <taxon>Pseudomonadati</taxon>
        <taxon>Bacteroidota</taxon>
        <taxon>Bacteroidia</taxon>
        <taxon>Marinilabiliales</taxon>
        <taxon>Marinifilaceae</taxon>
    </lineage>
</organism>